<evidence type="ECO:0000313" key="2">
    <source>
        <dbReference type="EMBL" id="MBD7961642.1"/>
    </source>
</evidence>
<dbReference type="InterPro" id="IPR003779">
    <property type="entry name" value="CMD-like"/>
</dbReference>
<dbReference type="NCBIfam" id="TIGR01926">
    <property type="entry name" value="peroxid_rel"/>
    <property type="match status" value="1"/>
</dbReference>
<dbReference type="InterPro" id="IPR010195">
    <property type="entry name" value="Uncharacterised_peroxidase-rel"/>
</dbReference>
<comment type="caution">
    <text evidence="2">The sequence shown here is derived from an EMBL/GenBank/DDBJ whole genome shotgun (WGS) entry which is preliminary data.</text>
</comment>
<dbReference type="Gene3D" id="1.20.1290.10">
    <property type="entry name" value="AhpD-like"/>
    <property type="match status" value="2"/>
</dbReference>
<name>A0ABR8SDS7_9BURK</name>
<dbReference type="EMBL" id="JACSQK010000006">
    <property type="protein sequence ID" value="MBD7961642.1"/>
    <property type="molecule type" value="Genomic_DNA"/>
</dbReference>
<dbReference type="InterPro" id="IPR023982">
    <property type="entry name" value="CHP04029_CMD-like"/>
</dbReference>
<dbReference type="Proteomes" id="UP000634919">
    <property type="component" value="Unassembled WGS sequence"/>
</dbReference>
<feature type="domain" description="Carboxymuconolactone decarboxylase-like" evidence="1">
    <location>
        <begin position="293"/>
        <end position="375"/>
    </location>
</feature>
<dbReference type="InterPro" id="IPR029032">
    <property type="entry name" value="AhpD-like"/>
</dbReference>
<dbReference type="PANTHER" id="PTHR35446">
    <property type="entry name" value="SI:CH211-175M2.5"/>
    <property type="match status" value="1"/>
</dbReference>
<protein>
    <submittedName>
        <fullName evidence="2">Alkylhydroperoxidase domain protein</fullName>
    </submittedName>
</protein>
<sequence>MTELSHTKSGVVAGLRIDHVDVIDFLADIVPGDWLDHLRRTRPETRSQAQKSHDALFTPAQPIAGQVTRAERHAVAAFVALLHQQAEAADFHLQLLQELSPTWFSAVRSAVAAGVTQGPYGKFPAGPLSIENQEGLELQLSDALRAVLGERLYAAFHHAHFLVFHPRDAAPERVRALEAAGWLPDDIVVLSQLVAFLSFQLRVVAGLRVLVEGWDEAIAVPATRSAVSQTVSAGPPPSSVAGAAPVVFTQAELQWQAWLEPLDESALTERHFAGLVDAARAKSPYFRLLARDPDTLGARTRTDKDIFYNPEAGLPRAERELAAAAASRYNGCIYCASVHARFASHFSRRKDDVQRLLDEGVQVNLDPRWNAIVDASVALSATPPRLNAHHIAALRNQGLDAQAAADLVHAAAFFNWANRLMLSLGEPQYA</sequence>
<accession>A0ABR8SDS7</accession>
<dbReference type="NCBIfam" id="TIGR04030">
    <property type="entry name" value="perox_Avi_7169"/>
    <property type="match status" value="1"/>
</dbReference>
<dbReference type="SUPFAM" id="SSF69118">
    <property type="entry name" value="AhpD-like"/>
    <property type="match status" value="2"/>
</dbReference>
<evidence type="ECO:0000259" key="1">
    <source>
        <dbReference type="Pfam" id="PF02627"/>
    </source>
</evidence>
<dbReference type="PANTHER" id="PTHR35446:SF2">
    <property type="entry name" value="CARBOXYMUCONOLACTONE DECARBOXYLASE-LIKE DOMAIN-CONTAINING PROTEIN"/>
    <property type="match status" value="1"/>
</dbReference>
<dbReference type="InterPro" id="IPR004675">
    <property type="entry name" value="AhpD_core"/>
</dbReference>
<organism evidence="2 3">
    <name type="scientific">Comamonas avium</name>
    <dbReference type="NCBI Taxonomy" id="2762231"/>
    <lineage>
        <taxon>Bacteria</taxon>
        <taxon>Pseudomonadati</taxon>
        <taxon>Pseudomonadota</taxon>
        <taxon>Betaproteobacteria</taxon>
        <taxon>Burkholderiales</taxon>
        <taxon>Comamonadaceae</taxon>
        <taxon>Comamonas</taxon>
    </lineage>
</organism>
<keyword evidence="3" id="KW-1185">Reference proteome</keyword>
<evidence type="ECO:0000313" key="3">
    <source>
        <dbReference type="Proteomes" id="UP000634919"/>
    </source>
</evidence>
<dbReference type="NCBIfam" id="TIGR04029">
    <property type="entry name" value="CMD_Avi_7170"/>
    <property type="match status" value="1"/>
</dbReference>
<reference evidence="2 3" key="1">
    <citation type="submission" date="2020-08" db="EMBL/GenBank/DDBJ databases">
        <title>A Genomic Blueprint of the Chicken Gut Microbiome.</title>
        <authorList>
            <person name="Gilroy R."/>
            <person name="Ravi A."/>
            <person name="Getino M."/>
            <person name="Pursley I."/>
            <person name="Horton D.L."/>
            <person name="Alikhan N.-F."/>
            <person name="Baker D."/>
            <person name="Gharbi K."/>
            <person name="Hall N."/>
            <person name="Watson M."/>
            <person name="Adriaenssens E.M."/>
            <person name="Foster-Nyarko E."/>
            <person name="Jarju S."/>
            <person name="Secka A."/>
            <person name="Antonio M."/>
            <person name="Oren A."/>
            <person name="Chaudhuri R."/>
            <person name="La Ragione R.M."/>
            <person name="Hildebrand F."/>
            <person name="Pallen M.J."/>
        </authorList>
    </citation>
    <scope>NUCLEOTIDE SEQUENCE [LARGE SCALE GENOMIC DNA]</scope>
    <source>
        <strain evidence="2 3">Sa2CVA6</strain>
    </source>
</reference>
<dbReference type="NCBIfam" id="TIGR00778">
    <property type="entry name" value="ahpD_dom"/>
    <property type="match status" value="1"/>
</dbReference>
<gene>
    <name evidence="2" type="ORF">H9646_14290</name>
</gene>
<dbReference type="Pfam" id="PF02627">
    <property type="entry name" value="CMD"/>
    <property type="match status" value="1"/>
</dbReference>
<dbReference type="InterPro" id="IPR023923">
    <property type="entry name" value="AhpD_Avi7169"/>
</dbReference>
<proteinExistence type="predicted"/>